<sequence length="101" mass="11013">MSPSTNVAEPKENYRYNLPITRQILSHFSIPIYVQAPIVLGTEPVLVSAGNSTRHYAVVEKVDTTVPGNNHDTVDSQKRQGSQCLNMAYGVGSKTGVQNIL</sequence>
<evidence type="ECO:0000313" key="1">
    <source>
        <dbReference type="Proteomes" id="UP000095283"/>
    </source>
</evidence>
<name>A0A1I7XUY9_HETBA</name>
<protein>
    <submittedName>
        <fullName evidence="2">Amidase domain-containing protein</fullName>
    </submittedName>
</protein>
<accession>A0A1I7XUY9</accession>
<dbReference type="WBParaSite" id="Hba_21635">
    <property type="protein sequence ID" value="Hba_21635"/>
    <property type="gene ID" value="Hba_21635"/>
</dbReference>
<dbReference type="AlphaFoldDB" id="A0A1I7XUY9"/>
<reference evidence="2" key="1">
    <citation type="submission" date="2016-11" db="UniProtKB">
        <authorList>
            <consortium name="WormBaseParasite"/>
        </authorList>
    </citation>
    <scope>IDENTIFICATION</scope>
</reference>
<dbReference type="Proteomes" id="UP000095283">
    <property type="component" value="Unplaced"/>
</dbReference>
<proteinExistence type="predicted"/>
<organism evidence="1 2">
    <name type="scientific">Heterorhabditis bacteriophora</name>
    <name type="common">Entomopathogenic nematode worm</name>
    <dbReference type="NCBI Taxonomy" id="37862"/>
    <lineage>
        <taxon>Eukaryota</taxon>
        <taxon>Metazoa</taxon>
        <taxon>Ecdysozoa</taxon>
        <taxon>Nematoda</taxon>
        <taxon>Chromadorea</taxon>
        <taxon>Rhabditida</taxon>
        <taxon>Rhabditina</taxon>
        <taxon>Rhabditomorpha</taxon>
        <taxon>Strongyloidea</taxon>
        <taxon>Heterorhabditidae</taxon>
        <taxon>Heterorhabditis</taxon>
    </lineage>
</organism>
<evidence type="ECO:0000313" key="2">
    <source>
        <dbReference type="WBParaSite" id="Hba_21635"/>
    </source>
</evidence>
<keyword evidence="1" id="KW-1185">Reference proteome</keyword>